<evidence type="ECO:0000313" key="3">
    <source>
        <dbReference type="Proteomes" id="UP000317344"/>
    </source>
</evidence>
<organism evidence="2 3">
    <name type="scientific">Tomitella fengzijianii</name>
    <dbReference type="NCBI Taxonomy" id="2597660"/>
    <lineage>
        <taxon>Bacteria</taxon>
        <taxon>Bacillati</taxon>
        <taxon>Actinomycetota</taxon>
        <taxon>Actinomycetes</taxon>
        <taxon>Mycobacteriales</taxon>
        <taxon>Tomitella</taxon>
    </lineage>
</organism>
<dbReference type="EMBL" id="CP041765">
    <property type="protein sequence ID" value="QDQ97211.1"/>
    <property type="molecule type" value="Genomic_DNA"/>
</dbReference>
<dbReference type="PANTHER" id="PTHR43233:SF1">
    <property type="entry name" value="FAMILY N-ACETYLTRANSFERASE, PUTATIVE (AFU_ORTHOLOGUE AFUA_6G03350)-RELATED"/>
    <property type="match status" value="1"/>
</dbReference>
<sequence length="140" mass="15980">MSVVIDYQLSVDELNRTLDFLMEDAYWNRWRSRDQIRQQFETAWKVYAVRSSETGELLGTVRVSSDGVSYGYIADGFVFPGHRGDGVGSTVLEVLLADPEAADFRWMLHTADAQPLYSRFGFISYGPTYMERPSRHSASH</sequence>
<name>A0A516X3I6_9ACTN</name>
<dbReference type="RefSeq" id="WP_143907680.1">
    <property type="nucleotide sequence ID" value="NZ_CP041765.1"/>
</dbReference>
<dbReference type="OrthoDB" id="3216107at2"/>
<reference evidence="2 3" key="2">
    <citation type="submission" date="2019-07" db="EMBL/GenBank/DDBJ databases">
        <authorList>
            <person name="Huang Y."/>
        </authorList>
    </citation>
    <scope>NUCLEOTIDE SEQUENCE [LARGE SCALE GENOMIC DNA]</scope>
    <source>
        <strain evidence="2 3">HY188</strain>
    </source>
</reference>
<dbReference type="KEGG" id="toy:FO059_07515"/>
<dbReference type="Pfam" id="PF00583">
    <property type="entry name" value="Acetyltransf_1"/>
    <property type="match status" value="1"/>
</dbReference>
<dbReference type="GO" id="GO:0016747">
    <property type="term" value="F:acyltransferase activity, transferring groups other than amino-acyl groups"/>
    <property type="evidence" value="ECO:0007669"/>
    <property type="project" value="InterPro"/>
</dbReference>
<accession>A0A516X3I6</accession>
<reference evidence="2 3" key="1">
    <citation type="submission" date="2019-07" db="EMBL/GenBank/DDBJ databases">
        <title>Tomitella cavernea sp. nov., an actinomycete isolated from soil.</title>
        <authorList>
            <person name="Cheng J."/>
        </authorList>
    </citation>
    <scope>NUCLEOTIDE SEQUENCE [LARGE SCALE GENOMIC DNA]</scope>
    <source>
        <strain evidence="2 3">HY188</strain>
    </source>
</reference>
<dbReference type="PROSITE" id="PS51186">
    <property type="entry name" value="GNAT"/>
    <property type="match status" value="1"/>
</dbReference>
<protein>
    <submittedName>
        <fullName evidence="2">GNAT family N-acetyltransferase</fullName>
    </submittedName>
</protein>
<feature type="domain" description="N-acetyltransferase" evidence="1">
    <location>
        <begin position="4"/>
        <end position="140"/>
    </location>
</feature>
<dbReference type="InterPro" id="IPR016181">
    <property type="entry name" value="Acyl_CoA_acyltransferase"/>
</dbReference>
<dbReference type="InterPro" id="IPR000182">
    <property type="entry name" value="GNAT_dom"/>
</dbReference>
<keyword evidence="2" id="KW-0808">Transferase</keyword>
<proteinExistence type="predicted"/>
<gene>
    <name evidence="2" type="ORF">FO059_07515</name>
</gene>
<evidence type="ECO:0000313" key="2">
    <source>
        <dbReference type="EMBL" id="QDQ97211.1"/>
    </source>
</evidence>
<dbReference type="InterPro" id="IPR053144">
    <property type="entry name" value="Acetyltransferase_Butenolide"/>
</dbReference>
<dbReference type="AlphaFoldDB" id="A0A516X3I6"/>
<dbReference type="PANTHER" id="PTHR43233">
    <property type="entry name" value="FAMILY N-ACETYLTRANSFERASE, PUTATIVE (AFU_ORTHOLOGUE AFUA_6G03350)-RELATED"/>
    <property type="match status" value="1"/>
</dbReference>
<dbReference type="Proteomes" id="UP000317344">
    <property type="component" value="Chromosome"/>
</dbReference>
<dbReference type="SUPFAM" id="SSF55729">
    <property type="entry name" value="Acyl-CoA N-acyltransferases (Nat)"/>
    <property type="match status" value="1"/>
</dbReference>
<dbReference type="CDD" id="cd04301">
    <property type="entry name" value="NAT_SF"/>
    <property type="match status" value="1"/>
</dbReference>
<evidence type="ECO:0000259" key="1">
    <source>
        <dbReference type="PROSITE" id="PS51186"/>
    </source>
</evidence>
<dbReference type="Gene3D" id="3.40.630.30">
    <property type="match status" value="1"/>
</dbReference>
<keyword evidence="3" id="KW-1185">Reference proteome</keyword>